<dbReference type="EMBL" id="CP010519">
    <property type="protein sequence ID" value="AJE86098.1"/>
    <property type="molecule type" value="Genomic_DNA"/>
</dbReference>
<evidence type="ECO:0000256" key="1">
    <source>
        <dbReference type="SAM" id="MobiDB-lite"/>
    </source>
</evidence>
<evidence type="ECO:0000313" key="3">
    <source>
        <dbReference type="EMBL" id="AJE86098.1"/>
    </source>
</evidence>
<keyword evidence="2" id="KW-0472">Membrane</keyword>
<sequence>MVNAGDRSDAVNTEENRNEATSAPKRRTGLVAASVAAAVLLAGGGGIYLASAASDDDSKSSAGKESTDKLPPLALSGQAKAPGGKDRDGGPGIAPGEPNPNGTVYRASGELPEGPDSAPVYRTEGKVSAEDVTRLGKALGLEGTPHLAGSTWRIGGSDGSSPRLQVAVEAPGSWTFHKYAPPGGDNCPKGKMCASNTEPEGDVVPNEELAKKKAAPVLKAIGVDDAKLEASQLVGNSRVVKANPEIGGLPTEGWTTSVNIAFDGTVTAGNGFLKSPEKGDSYPVLSAKRTLDELNRTGGTLRSAPGCADPVPLGKDTKDAKPAPSGSKDCDKPAKPEPATVKSAVFGLSAQQEKGRQILVPSWLYQVRPAGATSEQRVVHPAVDPRFLTQPKNEGPARPGHDSSGPVAPLKEAKVDKFSTDGKKLTLHFYGSVCKTYSATAKETGGKVTVKVTEPAAKPGKVCVQMAKKTDVSVQLDKPLGDREVVTQHGSLVKEK</sequence>
<name>A0A0B5ETD8_STRA4</name>
<dbReference type="Proteomes" id="UP000031523">
    <property type="component" value="Chromosome"/>
</dbReference>
<evidence type="ECO:0000313" key="4">
    <source>
        <dbReference type="Proteomes" id="UP000031523"/>
    </source>
</evidence>
<feature type="transmembrane region" description="Helical" evidence="2">
    <location>
        <begin position="30"/>
        <end position="50"/>
    </location>
</feature>
<keyword evidence="2" id="KW-1133">Transmembrane helix</keyword>
<gene>
    <name evidence="3" type="ORF">SLNWT_5722</name>
</gene>
<evidence type="ECO:0000256" key="2">
    <source>
        <dbReference type="SAM" id="Phobius"/>
    </source>
</evidence>
<organism evidence="3 4">
    <name type="scientific">Streptomyces albus (strain ATCC 21838 / DSM 41398 / FERM P-419 / JCM 4703 / NBRC 107858)</name>
    <dbReference type="NCBI Taxonomy" id="1081613"/>
    <lineage>
        <taxon>Bacteria</taxon>
        <taxon>Bacillati</taxon>
        <taxon>Actinomycetota</taxon>
        <taxon>Actinomycetes</taxon>
        <taxon>Kitasatosporales</taxon>
        <taxon>Streptomycetaceae</taxon>
        <taxon>Streptomyces</taxon>
    </lineage>
</organism>
<feature type="region of interest" description="Disordered" evidence="1">
    <location>
        <begin position="295"/>
        <end position="338"/>
    </location>
</feature>
<dbReference type="AlphaFoldDB" id="A0A0B5ETD8"/>
<keyword evidence="2" id="KW-0812">Transmembrane</keyword>
<dbReference type="KEGG" id="sals:SLNWT_5722"/>
<proteinExistence type="predicted"/>
<accession>A0A0B5ETD8</accession>
<feature type="compositionally biased region" description="Basic and acidic residues" evidence="1">
    <location>
        <begin position="1"/>
        <end position="18"/>
    </location>
</feature>
<feature type="region of interest" description="Disordered" evidence="1">
    <location>
        <begin position="1"/>
        <end position="29"/>
    </location>
</feature>
<feature type="region of interest" description="Disordered" evidence="1">
    <location>
        <begin position="50"/>
        <end position="121"/>
    </location>
</feature>
<reference evidence="3 4" key="1">
    <citation type="submission" date="2015-01" db="EMBL/GenBank/DDBJ databases">
        <title>Enhanced salinomycin production by adjusting the supply of polyketide extender units in Streptomyce albus DSM 41398.</title>
        <authorList>
            <person name="Lu C."/>
        </authorList>
    </citation>
    <scope>NUCLEOTIDE SEQUENCE [LARGE SCALE GENOMIC DNA]</scope>
    <source>
        <strain evidence="4">ATCC 21838 / DSM 41398 / FERM P-419 / JCM 4703 / NBRC 107858</strain>
    </source>
</reference>
<protein>
    <submittedName>
        <fullName evidence="3">Large membrane protein</fullName>
    </submittedName>
</protein>
<feature type="region of interest" description="Disordered" evidence="1">
    <location>
        <begin position="386"/>
        <end position="409"/>
    </location>
</feature>
<keyword evidence="4" id="KW-1185">Reference proteome</keyword>
<feature type="region of interest" description="Disordered" evidence="1">
    <location>
        <begin position="142"/>
        <end position="162"/>
    </location>
</feature>